<dbReference type="PANTHER" id="PTHR30435:SF19">
    <property type="entry name" value="FLAGELLAR BASAL-BODY ROD PROTEIN FLGG"/>
    <property type="match status" value="1"/>
</dbReference>
<name>A0A248LFK4_9NEIS</name>
<evidence type="ECO:0000313" key="12">
    <source>
        <dbReference type="EMBL" id="ASJ23244.1"/>
    </source>
</evidence>
<dbReference type="InterPro" id="IPR019776">
    <property type="entry name" value="Flagellar_basal_body_rod_CS"/>
</dbReference>
<evidence type="ECO:0000259" key="10">
    <source>
        <dbReference type="Pfam" id="PF06429"/>
    </source>
</evidence>
<dbReference type="NCBIfam" id="TIGR03506">
    <property type="entry name" value="FlgEFG_subfam"/>
    <property type="match status" value="2"/>
</dbReference>
<evidence type="ECO:0000313" key="13">
    <source>
        <dbReference type="Proteomes" id="UP000197424"/>
    </source>
</evidence>
<keyword evidence="12" id="KW-0282">Flagellum</keyword>
<dbReference type="PANTHER" id="PTHR30435">
    <property type="entry name" value="FLAGELLAR PROTEIN"/>
    <property type="match status" value="1"/>
</dbReference>
<dbReference type="NCBIfam" id="TIGR02488">
    <property type="entry name" value="flgG_G_neg"/>
    <property type="match status" value="1"/>
</dbReference>
<dbReference type="Pfam" id="PF06429">
    <property type="entry name" value="Flg_bbr_C"/>
    <property type="match status" value="1"/>
</dbReference>
<feature type="domain" description="Flagellar basal body rod protein N-terminal" evidence="9">
    <location>
        <begin position="5"/>
        <end position="35"/>
    </location>
</feature>
<evidence type="ECO:0000256" key="5">
    <source>
        <dbReference type="ARBA" id="ARBA00025933"/>
    </source>
</evidence>
<evidence type="ECO:0000256" key="7">
    <source>
        <dbReference type="NCBIfam" id="TIGR02488"/>
    </source>
</evidence>
<dbReference type="InterPro" id="IPR020013">
    <property type="entry name" value="Flagellar_FlgE/F/G"/>
</dbReference>
<feature type="domain" description="Flagellar basal-body/hook protein C-terminal" evidence="10">
    <location>
        <begin position="215"/>
        <end position="260"/>
    </location>
</feature>
<keyword evidence="4 8" id="KW-0975">Bacterial flagellum</keyword>
<dbReference type="Proteomes" id="UP000197424">
    <property type="component" value="Chromosome"/>
</dbReference>
<dbReference type="InterPro" id="IPR012834">
    <property type="entry name" value="FlgG_G_neg"/>
</dbReference>
<dbReference type="GO" id="GO:0071978">
    <property type="term" value="P:bacterial-type flagellum-dependent swarming motility"/>
    <property type="evidence" value="ECO:0007669"/>
    <property type="project" value="TreeGrafter"/>
</dbReference>
<gene>
    <name evidence="12" type="primary">flgG</name>
    <name evidence="12" type="ORF">LHGZ1_0413</name>
</gene>
<keyword evidence="12" id="KW-0969">Cilium</keyword>
<sequence length="260" mass="27866">MLRSLYISKTGMDSSQFRLDVITNNLANVNTTGFKKGRAVFEDLMYQTIRQPGAQSSQNTMLPTGLMVGTGAAPVAVDRQFSPGNLQQTNNALDMAINGRGFFTIQMPDGTIGYTRDGTFKLDDQGQLVTSQGFLVDPQITVPQGAKSISVSKDGIVSVVLPGQTQPQQIGQMQVADFINPQGLEPIGGNLYLETAASGAPTVANPTNDGTGAIQQTFLEASNVNVTEELVEMIQAQRAYELNSRGIKTSDDMLARLSQL</sequence>
<dbReference type="InterPro" id="IPR001444">
    <property type="entry name" value="Flag_bb_rod_N"/>
</dbReference>
<dbReference type="GO" id="GO:0009426">
    <property type="term" value="C:bacterial-type flagellum basal body, distal rod"/>
    <property type="evidence" value="ECO:0007669"/>
    <property type="project" value="UniProtKB-UniRule"/>
</dbReference>
<evidence type="ECO:0000256" key="8">
    <source>
        <dbReference type="RuleBase" id="RU362116"/>
    </source>
</evidence>
<keyword evidence="12" id="KW-0966">Cell projection</keyword>
<protein>
    <recommendedName>
        <fullName evidence="3 7">Flagellar basal-body rod protein FlgG</fullName>
    </recommendedName>
    <alternativeName>
        <fullName evidence="6 8">Distal rod protein</fullName>
    </alternativeName>
</protein>
<dbReference type="InterPro" id="IPR037925">
    <property type="entry name" value="FlgE/F/G-like"/>
</dbReference>
<dbReference type="InterPro" id="IPR053967">
    <property type="entry name" value="LlgE_F_G-like_D1"/>
</dbReference>
<dbReference type="RefSeq" id="WP_088859989.1">
    <property type="nucleotide sequence ID" value="NZ_CP022115.1"/>
</dbReference>
<comment type="subcellular location">
    <subcellularLocation>
        <location evidence="1 8">Bacterial flagellum basal body</location>
    </subcellularLocation>
</comment>
<evidence type="ECO:0000259" key="9">
    <source>
        <dbReference type="Pfam" id="PF00460"/>
    </source>
</evidence>
<accession>A0A248LFK4</accession>
<evidence type="ECO:0000256" key="3">
    <source>
        <dbReference type="ARBA" id="ARBA00017948"/>
    </source>
</evidence>
<reference evidence="13" key="1">
    <citation type="submission" date="2017-06" db="EMBL/GenBank/DDBJ databases">
        <title>Whole genome sequence of Laribacter hongkongensis LHGZ1.</title>
        <authorList>
            <person name="Chen D."/>
            <person name="Wu H."/>
            <person name="Chen J."/>
        </authorList>
    </citation>
    <scope>NUCLEOTIDE SEQUENCE [LARGE SCALE GENOMIC DNA]</scope>
    <source>
        <strain evidence="13">LHGZ1</strain>
    </source>
</reference>
<organism evidence="12 13">
    <name type="scientific">Laribacter hongkongensis</name>
    <dbReference type="NCBI Taxonomy" id="168471"/>
    <lineage>
        <taxon>Bacteria</taxon>
        <taxon>Pseudomonadati</taxon>
        <taxon>Pseudomonadota</taxon>
        <taxon>Betaproteobacteria</taxon>
        <taxon>Neisseriales</taxon>
        <taxon>Aquaspirillaceae</taxon>
        <taxon>Laribacter</taxon>
    </lineage>
</organism>
<dbReference type="AlphaFoldDB" id="A0A248LFK4"/>
<evidence type="ECO:0000256" key="6">
    <source>
        <dbReference type="ARBA" id="ARBA00032912"/>
    </source>
</evidence>
<dbReference type="InterPro" id="IPR010930">
    <property type="entry name" value="Flg_bb/hook_C_dom"/>
</dbReference>
<proteinExistence type="inferred from homology"/>
<comment type="similarity">
    <text evidence="2 8">Belongs to the flagella basal body rod proteins family.</text>
</comment>
<dbReference type="Pfam" id="PF00460">
    <property type="entry name" value="Flg_bb_rod"/>
    <property type="match status" value="1"/>
</dbReference>
<dbReference type="EMBL" id="CP022115">
    <property type="protein sequence ID" value="ASJ23244.1"/>
    <property type="molecule type" value="Genomic_DNA"/>
</dbReference>
<dbReference type="SUPFAM" id="SSF117143">
    <property type="entry name" value="Flagellar hook protein flgE"/>
    <property type="match status" value="1"/>
</dbReference>
<dbReference type="Pfam" id="PF22692">
    <property type="entry name" value="LlgE_F_G_D1"/>
    <property type="match status" value="1"/>
</dbReference>
<comment type="subunit">
    <text evidence="5 8">The basal body constitutes a major portion of the flagellar organelle and consists of four rings (L,P,S, and M) mounted on a central rod. The rod consists of about 26 subunits of FlgG in the distal portion, and FlgB, FlgC and FlgF are thought to build up the proximal portion of the rod with about 6 subunits each.</text>
</comment>
<evidence type="ECO:0000256" key="4">
    <source>
        <dbReference type="ARBA" id="ARBA00023143"/>
    </source>
</evidence>
<evidence type="ECO:0000256" key="1">
    <source>
        <dbReference type="ARBA" id="ARBA00004117"/>
    </source>
</evidence>
<evidence type="ECO:0000256" key="2">
    <source>
        <dbReference type="ARBA" id="ARBA00009677"/>
    </source>
</evidence>
<feature type="domain" description="Flagellar hook protein FlgE/F/G-like D1" evidence="11">
    <location>
        <begin position="96"/>
        <end position="159"/>
    </location>
</feature>
<evidence type="ECO:0000259" key="11">
    <source>
        <dbReference type="Pfam" id="PF22692"/>
    </source>
</evidence>
<dbReference type="PROSITE" id="PS00588">
    <property type="entry name" value="FLAGELLA_BB_ROD"/>
    <property type="match status" value="1"/>
</dbReference>
<dbReference type="OrthoDB" id="9804559at2"/>